<geneLocation type="mitochondrion" evidence="3"/>
<dbReference type="AlphaFoldDB" id="A0A7R6NFN1"/>
<name>A0A7R6NFN1_9CHLO</name>
<sequence length="115" mass="11316">MALLLTAIQSPIVAYCAGAEPLTNTAEASSELSTEGGSTDLFGNTNKPGVNSKVVGEGMVVSKAAKAAKPAADSAANEAKDIGARYYDKGKDAVAGAAVAGTVAGGCIACPNLRN</sequence>
<gene>
    <name evidence="3" type="primary">orf115</name>
</gene>
<organism evidence="3">
    <name type="scientific">Ulva torta</name>
    <dbReference type="NCBI Taxonomy" id="932731"/>
    <lineage>
        <taxon>Eukaryota</taxon>
        <taxon>Viridiplantae</taxon>
        <taxon>Chlorophyta</taxon>
        <taxon>core chlorophytes</taxon>
        <taxon>Ulvophyceae</taxon>
        <taxon>OUU clade</taxon>
        <taxon>Ulvales</taxon>
        <taxon>Ulvaceae</taxon>
        <taxon>Ulva</taxon>
    </lineage>
</organism>
<protein>
    <submittedName>
        <fullName evidence="3">Uncharacterized protein</fullName>
    </submittedName>
</protein>
<dbReference type="EMBL" id="MH013471">
    <property type="protein sequence ID" value="AZP40267.1"/>
    <property type="molecule type" value="Genomic_DNA"/>
</dbReference>
<feature type="signal peptide" evidence="2">
    <location>
        <begin position="1"/>
        <end position="18"/>
    </location>
</feature>
<dbReference type="RefSeq" id="YP_010003134.1">
    <property type="nucleotide sequence ID" value="NC_053255.1"/>
</dbReference>
<proteinExistence type="predicted"/>
<accession>A0A7R6NFN1</accession>
<feature type="region of interest" description="Disordered" evidence="1">
    <location>
        <begin position="27"/>
        <end position="47"/>
    </location>
</feature>
<dbReference type="GeneID" id="63032671"/>
<feature type="chain" id="PRO_5031234614" evidence="2">
    <location>
        <begin position="19"/>
        <end position="115"/>
    </location>
</feature>
<keyword evidence="2" id="KW-0732">Signal</keyword>
<keyword evidence="3" id="KW-0496">Mitochondrion</keyword>
<evidence type="ECO:0000256" key="1">
    <source>
        <dbReference type="SAM" id="MobiDB-lite"/>
    </source>
</evidence>
<reference evidence="3" key="1">
    <citation type="submission" date="2018-02" db="EMBL/GenBank/DDBJ databases">
        <title>The complete mitochondrial genome sequence of the green macroalga Ulva torta.</title>
        <authorList>
            <person name="Liu F."/>
            <person name="Melton J.T. III."/>
        </authorList>
    </citation>
    <scope>NUCLEOTIDE SEQUENCE</scope>
</reference>
<evidence type="ECO:0000313" key="3">
    <source>
        <dbReference type="EMBL" id="AZP40267.1"/>
    </source>
</evidence>
<evidence type="ECO:0000256" key="2">
    <source>
        <dbReference type="SAM" id="SignalP"/>
    </source>
</evidence>